<feature type="region of interest" description="Disordered" evidence="2">
    <location>
        <begin position="751"/>
        <end position="777"/>
    </location>
</feature>
<dbReference type="STRING" id="1314783.A0A165PEY4"/>
<feature type="compositionally biased region" description="Basic and acidic residues" evidence="2">
    <location>
        <begin position="822"/>
        <end position="833"/>
    </location>
</feature>
<dbReference type="EMBL" id="KV429069">
    <property type="protein sequence ID" value="KZT68126.1"/>
    <property type="molecule type" value="Genomic_DNA"/>
</dbReference>
<evidence type="ECO:0000259" key="3">
    <source>
        <dbReference type="PROSITE" id="PS51184"/>
    </source>
</evidence>
<keyword evidence="5" id="KW-1185">Reference proteome</keyword>
<proteinExistence type="predicted"/>
<reference evidence="4 5" key="1">
    <citation type="journal article" date="2016" name="Mol. Biol. Evol.">
        <title>Comparative Genomics of Early-Diverging Mushroom-Forming Fungi Provides Insights into the Origins of Lignocellulose Decay Capabilities.</title>
        <authorList>
            <person name="Nagy L.G."/>
            <person name="Riley R."/>
            <person name="Tritt A."/>
            <person name="Adam C."/>
            <person name="Daum C."/>
            <person name="Floudas D."/>
            <person name="Sun H."/>
            <person name="Yadav J.S."/>
            <person name="Pangilinan J."/>
            <person name="Larsson K.H."/>
            <person name="Matsuura K."/>
            <person name="Barry K."/>
            <person name="Labutti K."/>
            <person name="Kuo R."/>
            <person name="Ohm R.A."/>
            <person name="Bhattacharya S.S."/>
            <person name="Shirouzu T."/>
            <person name="Yoshinaga Y."/>
            <person name="Martin F.M."/>
            <person name="Grigoriev I.V."/>
            <person name="Hibbett D.S."/>
        </authorList>
    </citation>
    <scope>NUCLEOTIDE SEQUENCE [LARGE SCALE GENOMIC DNA]</scope>
    <source>
        <strain evidence="4 5">L-15889</strain>
    </source>
</reference>
<sequence length="1117" mass="125565">MEKLRREFMEDNVRRFGDLQAAQAPRDWMRAQSELPIPRSRTSYVREEQPRRLKPTLPPPPRCDPTSSVPPTNSLPSVSNVGADAPLTPKSIAEPVRIPSVTTKDWTLSTLLQKSKHFQQVPRVSWNDKSWIAMAEECERQGIPLIIEDWHTHPRWSKAFDADWLVCQQGDDVLSARNLGNYKDTDMTLGDFVEYSRTTSQYSVEDKPLYAKDVDCPKIWRDWLHSDVLPSDLRPGGSKDLLKHLPPSEQVETIMCYYGIGDTFTPCHKDLCGSTGHNLMCHTENGSSFWFLTASDAAPEVAKYFQDVLKQELDWENHVTTVDDLKDAPFMVYVAEQKLGDLILIPPRSCHQVINHGGLTMKLSWSRMTLKGLTTALLYELPIYRRVCRPEIYRVKSVLYHSLRYYADELAAEQEAGTKQVRRRIGDAATLNLLVPLFDAVLREEYGELTSSANDDCTSRGVSVRSNSARPTPSSLLNDRAANDKDQLSCDFCGADIFQSYFKCDECCPTSVASSQYQGGPLSGYRRQFAESHSYARRHCFMHLLDMGVHSSEAFLSIKGTSWKGGSEWHQQHLKAKLEFANVKPALMSVEKTGLFAPQAARHSARLVLAALNYRRCRAVNRTFTKPGFYDFDVTSIEVLDGAAPNNQESNAMEVEFTTVLGRPPTPTSVTPCARSLAQESAQSSRVEQVQSEQPAAVVDVTMLFDESPSTPLAFRALDAPADTRLVDKPSPPLSQANRAYILLPTVPPVSTQKKRTSVVNRPSKRQRTEAGSRDKEIEHDWVEDDYGVEVVGAYRQVFQVTSPKRKRLTRRIDSPEPEPETNDRLSRVDQMPREQPSGSKRLSGRSQQPECEMKPTGKTNVRRQPSQPFPMPTIATSSSQWNHAKADSVMQSPVANTTECRVYIRGPRGKPPGKRASGFGAALDGADHEHLSKAATSAAQRHGEHRPDNANKTKPNLERAFRQSEAARVALEDGKRTAEQKLEKAERELTVTRSECEKLKQELQLSLQTAEDNKERVHTLEQNLENMNNALIAKEKQFEEQKGHFMEQGRRIAEQQIRLVEQTKELEEHKEGALNPDSRLGTIADSLSIRASLLELLLPNRSGYTTGETINAQEDA</sequence>
<evidence type="ECO:0000313" key="4">
    <source>
        <dbReference type="EMBL" id="KZT68126.1"/>
    </source>
</evidence>
<keyword evidence="1" id="KW-0175">Coiled coil</keyword>
<dbReference type="Gene3D" id="2.60.120.650">
    <property type="entry name" value="Cupin"/>
    <property type="match status" value="1"/>
</dbReference>
<gene>
    <name evidence="4" type="ORF">DAEQUDRAFT_738881</name>
</gene>
<dbReference type="PANTHER" id="PTHR12480">
    <property type="entry name" value="ARGININE DEMETHYLASE AND LYSYL-HYDROXYLASE JMJD"/>
    <property type="match status" value="1"/>
</dbReference>
<feature type="region of interest" description="Disordered" evidence="2">
    <location>
        <begin position="456"/>
        <end position="478"/>
    </location>
</feature>
<dbReference type="InterPro" id="IPR003347">
    <property type="entry name" value="JmjC_dom"/>
</dbReference>
<dbReference type="GO" id="GO:0005737">
    <property type="term" value="C:cytoplasm"/>
    <property type="evidence" value="ECO:0007669"/>
    <property type="project" value="TreeGrafter"/>
</dbReference>
<dbReference type="SUPFAM" id="SSF51197">
    <property type="entry name" value="Clavaminate synthase-like"/>
    <property type="match status" value="1"/>
</dbReference>
<feature type="compositionally biased region" description="Polar residues" evidence="2">
    <location>
        <begin position="858"/>
        <end position="867"/>
    </location>
</feature>
<feature type="region of interest" description="Disordered" evidence="2">
    <location>
        <begin position="934"/>
        <end position="956"/>
    </location>
</feature>
<dbReference type="PROSITE" id="PS51184">
    <property type="entry name" value="JMJC"/>
    <property type="match status" value="1"/>
</dbReference>
<feature type="region of interest" description="Disordered" evidence="2">
    <location>
        <begin position="803"/>
        <end position="878"/>
    </location>
</feature>
<feature type="compositionally biased region" description="Basic and acidic residues" evidence="2">
    <location>
        <begin position="767"/>
        <end position="777"/>
    </location>
</feature>
<name>A0A165PEY4_9APHY</name>
<dbReference type="Proteomes" id="UP000076727">
    <property type="component" value="Unassembled WGS sequence"/>
</dbReference>
<accession>A0A165PEY4</accession>
<dbReference type="InterPro" id="IPR050910">
    <property type="entry name" value="JMJD6_ArgDemeth/LysHydrox"/>
</dbReference>
<evidence type="ECO:0000256" key="1">
    <source>
        <dbReference type="SAM" id="Coils"/>
    </source>
</evidence>
<dbReference type="SMART" id="SM00558">
    <property type="entry name" value="JmjC"/>
    <property type="match status" value="1"/>
</dbReference>
<dbReference type="AlphaFoldDB" id="A0A165PEY4"/>
<protein>
    <recommendedName>
        <fullName evidence="3">JmjC domain-containing protein</fullName>
    </recommendedName>
</protein>
<feature type="domain" description="JmjC" evidence="3">
    <location>
        <begin position="218"/>
        <end position="384"/>
    </location>
</feature>
<feature type="compositionally biased region" description="Polar residues" evidence="2">
    <location>
        <begin position="456"/>
        <end position="477"/>
    </location>
</feature>
<dbReference type="OrthoDB" id="298344at2759"/>
<organism evidence="4 5">
    <name type="scientific">Daedalea quercina L-15889</name>
    <dbReference type="NCBI Taxonomy" id="1314783"/>
    <lineage>
        <taxon>Eukaryota</taxon>
        <taxon>Fungi</taxon>
        <taxon>Dikarya</taxon>
        <taxon>Basidiomycota</taxon>
        <taxon>Agaricomycotina</taxon>
        <taxon>Agaricomycetes</taxon>
        <taxon>Polyporales</taxon>
        <taxon>Fomitopsis</taxon>
    </lineage>
</organism>
<feature type="compositionally biased region" description="Polar residues" evidence="2">
    <location>
        <begin position="837"/>
        <end position="850"/>
    </location>
</feature>
<evidence type="ECO:0000313" key="5">
    <source>
        <dbReference type="Proteomes" id="UP000076727"/>
    </source>
</evidence>
<feature type="coiled-coil region" evidence="1">
    <location>
        <begin position="969"/>
        <end position="1073"/>
    </location>
</feature>
<dbReference type="Pfam" id="PF02373">
    <property type="entry name" value="JmjC"/>
    <property type="match status" value="1"/>
</dbReference>
<evidence type="ECO:0000256" key="2">
    <source>
        <dbReference type="SAM" id="MobiDB-lite"/>
    </source>
</evidence>
<dbReference type="PANTHER" id="PTHR12480:SF35">
    <property type="entry name" value="TRANSCRIPTION FACTOR JUMONJI, JMJC DOMAIN-CONTAINING PROTEIN"/>
    <property type="match status" value="1"/>
</dbReference>
<feature type="compositionally biased region" description="Basic and acidic residues" evidence="2">
    <location>
        <begin position="942"/>
        <end position="956"/>
    </location>
</feature>
<feature type="region of interest" description="Disordered" evidence="2">
    <location>
        <begin position="30"/>
        <end position="88"/>
    </location>
</feature>